<dbReference type="InterPro" id="IPR011006">
    <property type="entry name" value="CheY-like_superfamily"/>
</dbReference>
<keyword evidence="2" id="KW-0238">DNA-binding</keyword>
<sequence length="570" mass="62372">MRNLLIVDDEKNIRLGLKAMIERQFPGRYAFRFAENGREALEELAASPADLMITDIRMPVLDGLGLLERLYEEGRPGEAGEAGGAGGRAFGLGLGFGLGAAAEGTAAGRDAGSGREAVVEGAPAAALHLAGPPPLVIILSGHDDFPYARAAIRYQAKEYLLKPIVREELFDVLERLEGELERRADGSGGTAAPADREARAGELLRSLLAGEAAPGAGALEAAGLGWLAGDYAVGILRAAGGGEGPQLQALVRPLLEETGGRTWALRQLRGGDLMLAAADEELLRRLGARLDGHVLLRCRLSLGSRASGPGQLRRAYSQAQQAQKYFLLHPEATLLAYDSVRSLSAGCQVPDEAIHRLSNLLGTGRLAEMKRLLQGILDIRVIGRCEIGYLEAISRRLNEDVFDRVFRSYGEESVDILRLYKSAGHIENFERFEDYYRHAEQLLERLDEFVGRVRGAHADRKDMQKAVEYLLEHYAEDVNMAVVSNHISLNYTYFSQAFKEHTGESFSSYLRKLRLNRAKDLLAGSELKVYEISAQSGFDNVKHFTRVFKETEGITPLEFRSLRQGGGVGK</sequence>
<dbReference type="PROSITE" id="PS50110">
    <property type="entry name" value="RESPONSE_REGULATORY"/>
    <property type="match status" value="1"/>
</dbReference>
<proteinExistence type="predicted"/>
<dbReference type="Gene3D" id="1.10.10.60">
    <property type="entry name" value="Homeodomain-like"/>
    <property type="match status" value="2"/>
</dbReference>
<keyword evidence="4" id="KW-0597">Phosphoprotein</keyword>
<evidence type="ECO:0000259" key="5">
    <source>
        <dbReference type="PROSITE" id="PS01124"/>
    </source>
</evidence>
<evidence type="ECO:0000256" key="2">
    <source>
        <dbReference type="ARBA" id="ARBA00023125"/>
    </source>
</evidence>
<dbReference type="PROSITE" id="PS01124">
    <property type="entry name" value="HTH_ARAC_FAMILY_2"/>
    <property type="match status" value="1"/>
</dbReference>
<feature type="domain" description="Response regulatory" evidence="6">
    <location>
        <begin position="3"/>
        <end position="177"/>
    </location>
</feature>
<evidence type="ECO:0000256" key="3">
    <source>
        <dbReference type="ARBA" id="ARBA00023163"/>
    </source>
</evidence>
<dbReference type="KEGG" id="palr:HGI30_20195"/>
<dbReference type="InterPro" id="IPR041522">
    <property type="entry name" value="CdaR_GGDEF"/>
</dbReference>
<organism evidence="7 8">
    <name type="scientific">Paenibacillus albicereus</name>
    <dbReference type="NCBI Taxonomy" id="2726185"/>
    <lineage>
        <taxon>Bacteria</taxon>
        <taxon>Bacillati</taxon>
        <taxon>Bacillota</taxon>
        <taxon>Bacilli</taxon>
        <taxon>Bacillales</taxon>
        <taxon>Paenibacillaceae</taxon>
        <taxon>Paenibacillus</taxon>
    </lineage>
</organism>
<dbReference type="Pfam" id="PF17853">
    <property type="entry name" value="GGDEF_2"/>
    <property type="match status" value="1"/>
</dbReference>
<dbReference type="InterPro" id="IPR018062">
    <property type="entry name" value="HTH_AraC-typ_CS"/>
</dbReference>
<dbReference type="Pfam" id="PF00072">
    <property type="entry name" value="Response_reg"/>
    <property type="match status" value="1"/>
</dbReference>
<evidence type="ECO:0000259" key="6">
    <source>
        <dbReference type="PROSITE" id="PS50110"/>
    </source>
</evidence>
<dbReference type="EMBL" id="CP051428">
    <property type="protein sequence ID" value="QJC53620.1"/>
    <property type="molecule type" value="Genomic_DNA"/>
</dbReference>
<feature type="domain" description="HTH araC/xylS-type" evidence="5">
    <location>
        <begin position="464"/>
        <end position="562"/>
    </location>
</feature>
<dbReference type="PRINTS" id="PR00032">
    <property type="entry name" value="HTHARAC"/>
</dbReference>
<evidence type="ECO:0000256" key="1">
    <source>
        <dbReference type="ARBA" id="ARBA00023015"/>
    </source>
</evidence>
<dbReference type="CDD" id="cd17536">
    <property type="entry name" value="REC_YesN-like"/>
    <property type="match status" value="1"/>
</dbReference>
<dbReference type="PANTHER" id="PTHR43280:SF2">
    <property type="entry name" value="HTH-TYPE TRANSCRIPTIONAL REGULATOR EXSA"/>
    <property type="match status" value="1"/>
</dbReference>
<dbReference type="SMART" id="SM00342">
    <property type="entry name" value="HTH_ARAC"/>
    <property type="match status" value="1"/>
</dbReference>
<dbReference type="PROSITE" id="PS00041">
    <property type="entry name" value="HTH_ARAC_FAMILY_1"/>
    <property type="match status" value="1"/>
</dbReference>
<reference evidence="7 8" key="1">
    <citation type="submission" date="2020-04" db="EMBL/GenBank/DDBJ databases">
        <title>Novel Paenibacillus strain UniB2 isolated from commercial digestive syrup.</title>
        <authorList>
            <person name="Thorat V."/>
            <person name="Kirdat K."/>
            <person name="Tiwarekar B."/>
            <person name="Yadav A."/>
        </authorList>
    </citation>
    <scope>NUCLEOTIDE SEQUENCE [LARGE SCALE GENOMIC DNA]</scope>
    <source>
        <strain evidence="7 8">UniB2</strain>
    </source>
</reference>
<name>A0A6H2H1S1_9BACL</name>
<dbReference type="InterPro" id="IPR001789">
    <property type="entry name" value="Sig_transdc_resp-reg_receiver"/>
</dbReference>
<dbReference type="SMART" id="SM00448">
    <property type="entry name" value="REC"/>
    <property type="match status" value="1"/>
</dbReference>
<protein>
    <submittedName>
        <fullName evidence="7">Helix-turn-helix domain-containing protein</fullName>
    </submittedName>
</protein>
<keyword evidence="8" id="KW-1185">Reference proteome</keyword>
<dbReference type="InterPro" id="IPR020449">
    <property type="entry name" value="Tscrpt_reg_AraC-type_HTH"/>
</dbReference>
<gene>
    <name evidence="7" type="ORF">HGI30_20195</name>
</gene>
<keyword evidence="3" id="KW-0804">Transcription</keyword>
<dbReference type="RefSeq" id="WP_168909157.1">
    <property type="nucleotide sequence ID" value="NZ_CP051428.1"/>
</dbReference>
<dbReference type="PANTHER" id="PTHR43280">
    <property type="entry name" value="ARAC-FAMILY TRANSCRIPTIONAL REGULATOR"/>
    <property type="match status" value="1"/>
</dbReference>
<dbReference type="GO" id="GO:0000160">
    <property type="term" value="P:phosphorelay signal transduction system"/>
    <property type="evidence" value="ECO:0007669"/>
    <property type="project" value="InterPro"/>
</dbReference>
<evidence type="ECO:0000256" key="4">
    <source>
        <dbReference type="PROSITE-ProRule" id="PRU00169"/>
    </source>
</evidence>
<dbReference type="SUPFAM" id="SSF52172">
    <property type="entry name" value="CheY-like"/>
    <property type="match status" value="1"/>
</dbReference>
<dbReference type="Pfam" id="PF12833">
    <property type="entry name" value="HTH_18"/>
    <property type="match status" value="1"/>
</dbReference>
<dbReference type="AlphaFoldDB" id="A0A6H2H1S1"/>
<dbReference type="Gene3D" id="3.40.50.2300">
    <property type="match status" value="1"/>
</dbReference>
<dbReference type="GO" id="GO:0003700">
    <property type="term" value="F:DNA-binding transcription factor activity"/>
    <property type="evidence" value="ECO:0007669"/>
    <property type="project" value="InterPro"/>
</dbReference>
<evidence type="ECO:0000313" key="7">
    <source>
        <dbReference type="EMBL" id="QJC53620.1"/>
    </source>
</evidence>
<dbReference type="InterPro" id="IPR009057">
    <property type="entry name" value="Homeodomain-like_sf"/>
</dbReference>
<dbReference type="GO" id="GO:0043565">
    <property type="term" value="F:sequence-specific DNA binding"/>
    <property type="evidence" value="ECO:0007669"/>
    <property type="project" value="InterPro"/>
</dbReference>
<evidence type="ECO:0000313" key="8">
    <source>
        <dbReference type="Proteomes" id="UP000502136"/>
    </source>
</evidence>
<feature type="modified residue" description="4-aspartylphosphate" evidence="4">
    <location>
        <position position="55"/>
    </location>
</feature>
<dbReference type="Proteomes" id="UP000502136">
    <property type="component" value="Chromosome"/>
</dbReference>
<dbReference type="InterPro" id="IPR018060">
    <property type="entry name" value="HTH_AraC"/>
</dbReference>
<accession>A0A6H2H1S1</accession>
<dbReference type="SUPFAM" id="SSF46689">
    <property type="entry name" value="Homeodomain-like"/>
    <property type="match status" value="2"/>
</dbReference>
<keyword evidence="1" id="KW-0805">Transcription regulation</keyword>